<name>A0A0G1KN22_9BACT</name>
<dbReference type="EMBL" id="LCJW01000042">
    <property type="protein sequence ID" value="KKT85081.1"/>
    <property type="molecule type" value="Genomic_DNA"/>
</dbReference>
<evidence type="ECO:0000313" key="1">
    <source>
        <dbReference type="EMBL" id="KKT85081.1"/>
    </source>
</evidence>
<evidence type="ECO:0000313" key="2">
    <source>
        <dbReference type="Proteomes" id="UP000034797"/>
    </source>
</evidence>
<reference evidence="1 2" key="1">
    <citation type="journal article" date="2015" name="Nature">
        <title>rRNA introns, odd ribosomes, and small enigmatic genomes across a large radiation of phyla.</title>
        <authorList>
            <person name="Brown C.T."/>
            <person name="Hug L.A."/>
            <person name="Thomas B.C."/>
            <person name="Sharon I."/>
            <person name="Castelle C.J."/>
            <person name="Singh A."/>
            <person name="Wilkins M.J."/>
            <person name="Williams K.H."/>
            <person name="Banfield J.F."/>
        </authorList>
    </citation>
    <scope>NUCLEOTIDE SEQUENCE [LARGE SCALE GENOMIC DNA]</scope>
</reference>
<sequence length="86" mass="8975">MYVFQVAVGSDVGVDSGRVDVVVVLGVGRKRAARTPNKIPKRIRANETNKGLPKDVAGLICGFAGSRVAKEVGKRVVEEDGGGVVV</sequence>
<comment type="caution">
    <text evidence="1">The sequence shown here is derived from an EMBL/GenBank/DDBJ whole genome shotgun (WGS) entry which is preliminary data.</text>
</comment>
<protein>
    <submittedName>
        <fullName evidence="1">Uncharacterized protein</fullName>
    </submittedName>
</protein>
<gene>
    <name evidence="1" type="ORF">UW84_C0042G0009</name>
</gene>
<dbReference type="Proteomes" id="UP000034797">
    <property type="component" value="Unassembled WGS sequence"/>
</dbReference>
<dbReference type="AlphaFoldDB" id="A0A0G1KN22"/>
<accession>A0A0G1KN22</accession>
<organism evidence="1 2">
    <name type="scientific">Candidatus Collierbacteria bacterium GW2011_GWA2_44_99</name>
    <dbReference type="NCBI Taxonomy" id="1618380"/>
    <lineage>
        <taxon>Bacteria</taxon>
        <taxon>Candidatus Collieribacteriota</taxon>
    </lineage>
</organism>
<proteinExistence type="predicted"/>